<keyword evidence="1" id="KW-0732">Signal</keyword>
<dbReference type="OrthoDB" id="411785at2759"/>
<evidence type="ECO:0000313" key="3">
    <source>
        <dbReference type="Proteomes" id="UP000664859"/>
    </source>
</evidence>
<protein>
    <recommendedName>
        <fullName evidence="4">Hepcidin</fullName>
    </recommendedName>
</protein>
<evidence type="ECO:0000313" key="2">
    <source>
        <dbReference type="EMBL" id="KAG5179748.1"/>
    </source>
</evidence>
<dbReference type="EMBL" id="JAFCMP010000445">
    <property type="protein sequence ID" value="KAG5179748.1"/>
    <property type="molecule type" value="Genomic_DNA"/>
</dbReference>
<reference evidence="2" key="1">
    <citation type="submission" date="2021-02" db="EMBL/GenBank/DDBJ databases">
        <title>First Annotated Genome of the Yellow-green Alga Tribonema minus.</title>
        <authorList>
            <person name="Mahan K.M."/>
        </authorList>
    </citation>
    <scope>NUCLEOTIDE SEQUENCE</scope>
    <source>
        <strain evidence="2">UTEX B ZZ1240</strain>
    </source>
</reference>
<dbReference type="Proteomes" id="UP000664859">
    <property type="component" value="Unassembled WGS sequence"/>
</dbReference>
<organism evidence="2 3">
    <name type="scientific">Tribonema minus</name>
    <dbReference type="NCBI Taxonomy" id="303371"/>
    <lineage>
        <taxon>Eukaryota</taxon>
        <taxon>Sar</taxon>
        <taxon>Stramenopiles</taxon>
        <taxon>Ochrophyta</taxon>
        <taxon>PX clade</taxon>
        <taxon>Xanthophyceae</taxon>
        <taxon>Tribonematales</taxon>
        <taxon>Tribonemataceae</taxon>
        <taxon>Tribonema</taxon>
    </lineage>
</organism>
<gene>
    <name evidence="2" type="ORF">JKP88DRAFT_261243</name>
</gene>
<comment type="caution">
    <text evidence="2">The sequence shown here is derived from an EMBL/GenBank/DDBJ whole genome shotgun (WGS) entry which is preliminary data.</text>
</comment>
<name>A0A835Z032_9STRA</name>
<evidence type="ECO:0000256" key="1">
    <source>
        <dbReference type="SAM" id="SignalP"/>
    </source>
</evidence>
<keyword evidence="3" id="KW-1185">Reference proteome</keyword>
<evidence type="ECO:0008006" key="4">
    <source>
        <dbReference type="Google" id="ProtNLM"/>
    </source>
</evidence>
<feature type="signal peptide" evidence="1">
    <location>
        <begin position="1"/>
        <end position="21"/>
    </location>
</feature>
<feature type="chain" id="PRO_5032690827" description="Hepcidin" evidence="1">
    <location>
        <begin position="22"/>
        <end position="97"/>
    </location>
</feature>
<proteinExistence type="predicted"/>
<feature type="non-terminal residue" evidence="2">
    <location>
        <position position="97"/>
    </location>
</feature>
<sequence length="97" mass="10139">MAPSQATQATALLSLLSASAAFTMTGAHTSHSLSHRAPHCALPCRTALRTRSGGRSRQRGGAPCRMGLPPGVAGIGDKPWWSEGLKFECTQCGKCCK</sequence>
<accession>A0A835Z032</accession>
<dbReference type="AlphaFoldDB" id="A0A835Z032"/>